<dbReference type="InterPro" id="IPR051615">
    <property type="entry name" value="Transcr_Regulatory_Elem"/>
</dbReference>
<feature type="region of interest" description="Disordered" evidence="8">
    <location>
        <begin position="125"/>
        <end position="153"/>
    </location>
</feature>
<proteinExistence type="predicted"/>
<dbReference type="SUPFAM" id="SSF57701">
    <property type="entry name" value="Zn2/Cys6 DNA-binding domain"/>
    <property type="match status" value="1"/>
</dbReference>
<dbReference type="InterPro" id="IPR007219">
    <property type="entry name" value="XnlR_reg_dom"/>
</dbReference>
<dbReference type="Proteomes" id="UP000044841">
    <property type="component" value="Unassembled WGS sequence"/>
</dbReference>
<keyword evidence="11" id="KW-1185">Reference proteome</keyword>
<keyword evidence="5" id="KW-0238">DNA-binding</keyword>
<keyword evidence="7" id="KW-0539">Nucleus</keyword>
<dbReference type="SMART" id="SM00906">
    <property type="entry name" value="Fungal_trans"/>
    <property type="match status" value="1"/>
</dbReference>
<evidence type="ECO:0000313" key="11">
    <source>
        <dbReference type="Proteomes" id="UP000044841"/>
    </source>
</evidence>
<dbReference type="Pfam" id="PF00172">
    <property type="entry name" value="Zn_clus"/>
    <property type="match status" value="1"/>
</dbReference>
<evidence type="ECO:0000256" key="6">
    <source>
        <dbReference type="ARBA" id="ARBA00023163"/>
    </source>
</evidence>
<feature type="region of interest" description="Disordered" evidence="8">
    <location>
        <begin position="700"/>
        <end position="742"/>
    </location>
</feature>
<dbReference type="GO" id="GO:0008270">
    <property type="term" value="F:zinc ion binding"/>
    <property type="evidence" value="ECO:0007669"/>
    <property type="project" value="InterPro"/>
</dbReference>
<dbReference type="PROSITE" id="PS00463">
    <property type="entry name" value="ZN2_CY6_FUNGAL_1"/>
    <property type="match status" value="1"/>
</dbReference>
<dbReference type="GO" id="GO:0006351">
    <property type="term" value="P:DNA-templated transcription"/>
    <property type="evidence" value="ECO:0007669"/>
    <property type="project" value="InterPro"/>
</dbReference>
<dbReference type="PANTHER" id="PTHR31313">
    <property type="entry name" value="TY1 ENHANCER ACTIVATOR"/>
    <property type="match status" value="1"/>
</dbReference>
<dbReference type="PANTHER" id="PTHR31313:SF81">
    <property type="entry name" value="TY1 ENHANCER ACTIVATOR"/>
    <property type="match status" value="1"/>
</dbReference>
<evidence type="ECO:0000256" key="3">
    <source>
        <dbReference type="ARBA" id="ARBA00022833"/>
    </source>
</evidence>
<dbReference type="CDD" id="cd00067">
    <property type="entry name" value="GAL4"/>
    <property type="match status" value="1"/>
</dbReference>
<feature type="region of interest" description="Disordered" evidence="8">
    <location>
        <begin position="77"/>
        <end position="111"/>
    </location>
</feature>
<comment type="subcellular location">
    <subcellularLocation>
        <location evidence="1">Nucleus</location>
    </subcellularLocation>
</comment>
<evidence type="ECO:0000256" key="1">
    <source>
        <dbReference type="ARBA" id="ARBA00004123"/>
    </source>
</evidence>
<dbReference type="InterPro" id="IPR001138">
    <property type="entry name" value="Zn2Cys6_DnaBD"/>
</dbReference>
<keyword evidence="3" id="KW-0862">Zinc</keyword>
<feature type="domain" description="Zn(2)-C6 fungal-type" evidence="9">
    <location>
        <begin position="18"/>
        <end position="48"/>
    </location>
</feature>
<evidence type="ECO:0000256" key="5">
    <source>
        <dbReference type="ARBA" id="ARBA00023125"/>
    </source>
</evidence>
<feature type="compositionally biased region" description="Polar residues" evidence="8">
    <location>
        <begin position="89"/>
        <end position="101"/>
    </location>
</feature>
<sequence length="742" mass="84281">MIPPILASRRRAPYTSTACSTCRRRRCKCDGVHPTCGTCSFYGHECNWNQEDASQRPATKQLVQSLRMRIKDLESELSQFRSGPISPSGEENVQGNTTMTLSGPRAITDETNEDFPRRSHLTMREGNISASGPTSMWSTFRDEPTPTRETNIPHPGLIYRYKFEQNPSVPLHIQPQDIQISERCEWDRYLPKFNSSVGFTRLEHDTLLYRCFKYHTLWLRTLEPDLFLRDMLVELTPLSDNADTTKSSGGLSYYSPFLHCTLMSLATSFSDNPGIKSKDVRERFARHAKQLVESECERPTLIAIHGLVFLSEYHGSLGERELAYLYFGMSCRMIRALGLCINGRAMVASNLITEQELASRIWLFWSVFCQDKLMSLEYGREYDVSLPHLDVELPTVDAIRDQRSWEETGPTGGQKHTPQPNQSTLVFFQGCRLMLIAIKIMDTVYLQGRQKPETENDSIANLHKLLESWYKDLPDQIQMPPPSGAPLLPHTIVLHITYWWLFMLLHRPFSFHVQSPSGASSWPTSTVFADLSADICERAAKNVVYLVAIFDQTYGCRFFPLNMLQAIFMVGTTLLGRYATFPGSANRQHTDARSMAQECIRALRAASQTWEAARLYASQLEALLSKQIPRSSLDSLPHHLYMDGNSYSYHSGGDAYQHTAPEHDDTMSRMFQDFIDHHEQDAEELGIPLVAEQFEFSLPQQFSQPQPEIPSGSRFITNADAPPLQLTDESEFPEAVEHGTGA</sequence>
<dbReference type="InterPro" id="IPR036864">
    <property type="entry name" value="Zn2-C6_fun-type_DNA-bd_sf"/>
</dbReference>
<dbReference type="GO" id="GO:0005634">
    <property type="term" value="C:nucleus"/>
    <property type="evidence" value="ECO:0007669"/>
    <property type="project" value="UniProtKB-SubCell"/>
</dbReference>
<keyword evidence="4" id="KW-0805">Transcription regulation</keyword>
<dbReference type="GO" id="GO:0003677">
    <property type="term" value="F:DNA binding"/>
    <property type="evidence" value="ECO:0007669"/>
    <property type="project" value="UniProtKB-KW"/>
</dbReference>
<name>A0A0K6FWE6_9AGAM</name>
<evidence type="ECO:0000256" key="4">
    <source>
        <dbReference type="ARBA" id="ARBA00023015"/>
    </source>
</evidence>
<reference evidence="10 11" key="1">
    <citation type="submission" date="2015-07" db="EMBL/GenBank/DDBJ databases">
        <authorList>
            <person name="Noorani M."/>
        </authorList>
    </citation>
    <scope>NUCLEOTIDE SEQUENCE [LARGE SCALE GENOMIC DNA]</scope>
    <source>
        <strain evidence="10">BBA 69670</strain>
    </source>
</reference>
<evidence type="ECO:0000256" key="8">
    <source>
        <dbReference type="SAM" id="MobiDB-lite"/>
    </source>
</evidence>
<dbReference type="Pfam" id="PF04082">
    <property type="entry name" value="Fungal_trans"/>
    <property type="match status" value="1"/>
</dbReference>
<accession>A0A0K6FWE6</accession>
<evidence type="ECO:0000256" key="2">
    <source>
        <dbReference type="ARBA" id="ARBA00022723"/>
    </source>
</evidence>
<dbReference type="AlphaFoldDB" id="A0A0K6FWE6"/>
<keyword evidence="6" id="KW-0804">Transcription</keyword>
<gene>
    <name evidence="10" type="ORF">RSOLAG22IIIB_08960</name>
</gene>
<dbReference type="CDD" id="cd12148">
    <property type="entry name" value="fungal_TF_MHR"/>
    <property type="match status" value="1"/>
</dbReference>
<evidence type="ECO:0000313" key="10">
    <source>
        <dbReference type="EMBL" id="CUA70546.1"/>
    </source>
</evidence>
<evidence type="ECO:0000256" key="7">
    <source>
        <dbReference type="ARBA" id="ARBA00023242"/>
    </source>
</evidence>
<dbReference type="GO" id="GO:0000981">
    <property type="term" value="F:DNA-binding transcription factor activity, RNA polymerase II-specific"/>
    <property type="evidence" value="ECO:0007669"/>
    <property type="project" value="InterPro"/>
</dbReference>
<dbReference type="SMART" id="SM00066">
    <property type="entry name" value="GAL4"/>
    <property type="match status" value="1"/>
</dbReference>
<dbReference type="Gene3D" id="4.10.240.10">
    <property type="entry name" value="Zn(2)-C6 fungal-type DNA-binding domain"/>
    <property type="match status" value="1"/>
</dbReference>
<evidence type="ECO:0000259" key="9">
    <source>
        <dbReference type="PROSITE" id="PS50048"/>
    </source>
</evidence>
<protein>
    <recommendedName>
        <fullName evidence="9">Zn(2)-C6 fungal-type domain-containing protein</fullName>
    </recommendedName>
</protein>
<dbReference type="PROSITE" id="PS50048">
    <property type="entry name" value="ZN2_CY6_FUNGAL_2"/>
    <property type="match status" value="1"/>
</dbReference>
<keyword evidence="2" id="KW-0479">Metal-binding</keyword>
<dbReference type="EMBL" id="CYGV01001158">
    <property type="protein sequence ID" value="CUA70546.1"/>
    <property type="molecule type" value="Genomic_DNA"/>
</dbReference>
<feature type="compositionally biased region" description="Polar residues" evidence="8">
    <location>
        <begin position="128"/>
        <end position="138"/>
    </location>
</feature>
<organism evidence="10 11">
    <name type="scientific">Rhizoctonia solani</name>
    <dbReference type="NCBI Taxonomy" id="456999"/>
    <lineage>
        <taxon>Eukaryota</taxon>
        <taxon>Fungi</taxon>
        <taxon>Dikarya</taxon>
        <taxon>Basidiomycota</taxon>
        <taxon>Agaricomycotina</taxon>
        <taxon>Agaricomycetes</taxon>
        <taxon>Cantharellales</taxon>
        <taxon>Ceratobasidiaceae</taxon>
        <taxon>Rhizoctonia</taxon>
    </lineage>
</organism>